<dbReference type="InterPro" id="IPR006311">
    <property type="entry name" value="TAT_signal"/>
</dbReference>
<dbReference type="Proteomes" id="UP000436016">
    <property type="component" value="Unassembled WGS sequence"/>
</dbReference>
<evidence type="ECO:0000313" key="5">
    <source>
        <dbReference type="EMBL" id="MXU66496.1"/>
    </source>
</evidence>
<keyword evidence="2 5" id="KW-0560">Oxidoreductase</keyword>
<evidence type="ECO:0000259" key="4">
    <source>
        <dbReference type="PROSITE" id="PS51790"/>
    </source>
</evidence>
<evidence type="ECO:0000256" key="2">
    <source>
        <dbReference type="ARBA" id="ARBA00023002"/>
    </source>
</evidence>
<dbReference type="Gene3D" id="2.170.150.20">
    <property type="entry name" value="Peptide methionine sulfoxide reductase"/>
    <property type="match status" value="1"/>
</dbReference>
<sequence>MTTRRQFLRAGALFGTAALLPVLRTGRTEAANTGNFEISLSEEEWRARLTKAQFNVLRREKTERPFTSPLLNEARAGTYDCAGCGLPLYPSRTKYDSGTGWPSFYAPLDNAIGTRPDRKLLVVRTECHCRRCGGHLGHVFDDGPQPTGKRHCINGVALTFTPA</sequence>
<dbReference type="PANTHER" id="PTHR10173:SF57">
    <property type="entry name" value="PEPTIDE-METHIONINE (R)-S-OXIDE REDUCTASE"/>
    <property type="match status" value="1"/>
</dbReference>
<gene>
    <name evidence="5" type="primary">msrB</name>
    <name evidence="5" type="ORF">GSH16_13675</name>
</gene>
<name>A0A6B0TRB1_9RHOB</name>
<evidence type="ECO:0000256" key="3">
    <source>
        <dbReference type="ARBA" id="ARBA00048488"/>
    </source>
</evidence>
<dbReference type="Pfam" id="PF01641">
    <property type="entry name" value="SelR"/>
    <property type="match status" value="1"/>
</dbReference>
<feature type="domain" description="MsrB" evidence="4">
    <location>
        <begin position="42"/>
        <end position="163"/>
    </location>
</feature>
<dbReference type="InterPro" id="IPR028427">
    <property type="entry name" value="Met_Sox_Rdtase_MsrB"/>
</dbReference>
<dbReference type="GO" id="GO:0006979">
    <property type="term" value="P:response to oxidative stress"/>
    <property type="evidence" value="ECO:0007669"/>
    <property type="project" value="InterPro"/>
</dbReference>
<evidence type="ECO:0000313" key="6">
    <source>
        <dbReference type="Proteomes" id="UP000436016"/>
    </source>
</evidence>
<protein>
    <recommendedName>
        <fullName evidence="1">peptide-methionine (R)-S-oxide reductase</fullName>
        <ecNumber evidence="1">1.8.4.12</ecNumber>
    </recommendedName>
</protein>
<dbReference type="EMBL" id="WUWG01000006">
    <property type="protein sequence ID" value="MXU66496.1"/>
    <property type="molecule type" value="Genomic_DNA"/>
</dbReference>
<dbReference type="RefSeq" id="WP_160856048.1">
    <property type="nucleotide sequence ID" value="NZ_WUWG01000006.1"/>
</dbReference>
<accession>A0A6B0TRB1</accession>
<dbReference type="PROSITE" id="PS51790">
    <property type="entry name" value="MSRB"/>
    <property type="match status" value="1"/>
</dbReference>
<dbReference type="GO" id="GO:0030091">
    <property type="term" value="P:protein repair"/>
    <property type="evidence" value="ECO:0007669"/>
    <property type="project" value="InterPro"/>
</dbReference>
<reference evidence="5 6" key="1">
    <citation type="submission" date="2019-12" db="EMBL/GenBank/DDBJ databases">
        <title>Strain KN286 was isolated from seawater, which was collected from Caroline Seamount in the tropical western Pacific.</title>
        <authorList>
            <person name="Wang Q."/>
        </authorList>
    </citation>
    <scope>NUCLEOTIDE SEQUENCE [LARGE SCALE GENOMIC DNA]</scope>
    <source>
        <strain evidence="5 6">KN286</strain>
    </source>
</reference>
<dbReference type="GO" id="GO:0033743">
    <property type="term" value="F:peptide-methionine (R)-S-oxide reductase activity"/>
    <property type="evidence" value="ECO:0007669"/>
    <property type="project" value="UniProtKB-EC"/>
</dbReference>
<proteinExistence type="predicted"/>
<dbReference type="EC" id="1.8.4.12" evidence="1"/>
<dbReference type="AlphaFoldDB" id="A0A6B0TRB1"/>
<organism evidence="5 6">
    <name type="scientific">Oceanomicrobium pacificus</name>
    <dbReference type="NCBI Taxonomy" id="2692916"/>
    <lineage>
        <taxon>Bacteria</taxon>
        <taxon>Pseudomonadati</taxon>
        <taxon>Pseudomonadota</taxon>
        <taxon>Alphaproteobacteria</taxon>
        <taxon>Rhodobacterales</taxon>
        <taxon>Paracoccaceae</taxon>
        <taxon>Oceanomicrobium</taxon>
    </lineage>
</organism>
<dbReference type="InterPro" id="IPR002579">
    <property type="entry name" value="Met_Sox_Rdtase_MsrB_dom"/>
</dbReference>
<dbReference type="NCBIfam" id="TIGR00357">
    <property type="entry name" value="peptide-methionine (R)-S-oxide reductase MsrB"/>
    <property type="match status" value="1"/>
</dbReference>
<dbReference type="GO" id="GO:0005737">
    <property type="term" value="C:cytoplasm"/>
    <property type="evidence" value="ECO:0007669"/>
    <property type="project" value="TreeGrafter"/>
</dbReference>
<dbReference type="PROSITE" id="PS51318">
    <property type="entry name" value="TAT"/>
    <property type="match status" value="1"/>
</dbReference>
<dbReference type="SUPFAM" id="SSF51316">
    <property type="entry name" value="Mss4-like"/>
    <property type="match status" value="1"/>
</dbReference>
<dbReference type="PANTHER" id="PTHR10173">
    <property type="entry name" value="METHIONINE SULFOXIDE REDUCTASE"/>
    <property type="match status" value="1"/>
</dbReference>
<comment type="caution">
    <text evidence="5">The sequence shown here is derived from an EMBL/GenBank/DDBJ whole genome shotgun (WGS) entry which is preliminary data.</text>
</comment>
<dbReference type="InterPro" id="IPR011057">
    <property type="entry name" value="Mss4-like_sf"/>
</dbReference>
<comment type="catalytic activity">
    <reaction evidence="3">
        <text>L-methionyl-[protein] + [thioredoxin]-disulfide + H2O = L-methionyl-(R)-S-oxide-[protein] + [thioredoxin]-dithiol</text>
        <dbReference type="Rhea" id="RHEA:24164"/>
        <dbReference type="Rhea" id="RHEA-COMP:10698"/>
        <dbReference type="Rhea" id="RHEA-COMP:10700"/>
        <dbReference type="Rhea" id="RHEA-COMP:12313"/>
        <dbReference type="Rhea" id="RHEA-COMP:12314"/>
        <dbReference type="ChEBI" id="CHEBI:15377"/>
        <dbReference type="ChEBI" id="CHEBI:16044"/>
        <dbReference type="ChEBI" id="CHEBI:29950"/>
        <dbReference type="ChEBI" id="CHEBI:45764"/>
        <dbReference type="ChEBI" id="CHEBI:50058"/>
        <dbReference type="EC" id="1.8.4.12"/>
    </reaction>
</comment>
<evidence type="ECO:0000256" key="1">
    <source>
        <dbReference type="ARBA" id="ARBA00012499"/>
    </source>
</evidence>
<keyword evidence="6" id="KW-1185">Reference proteome</keyword>